<organism evidence="1 2">
    <name type="scientific">Vasconcelosia minhoensis LEGE 07310</name>
    <dbReference type="NCBI Taxonomy" id="915328"/>
    <lineage>
        <taxon>Bacteria</taxon>
        <taxon>Bacillati</taxon>
        <taxon>Cyanobacteriota</taxon>
        <taxon>Cyanophyceae</taxon>
        <taxon>Nodosilineales</taxon>
        <taxon>Cymatolegaceae</taxon>
        <taxon>Vasconcelosia</taxon>
        <taxon>Vasconcelosia minhoensis</taxon>
    </lineage>
</organism>
<protein>
    <submittedName>
        <fullName evidence="1">Uncharacterized protein</fullName>
    </submittedName>
</protein>
<gene>
    <name evidence="1" type="ORF">IQ241_04440</name>
</gene>
<evidence type="ECO:0000313" key="2">
    <source>
        <dbReference type="Proteomes" id="UP000636505"/>
    </source>
</evidence>
<dbReference type="RefSeq" id="WP_193905213.1">
    <property type="nucleotide sequence ID" value="NZ_JADEXG010000007.1"/>
</dbReference>
<evidence type="ECO:0000313" key="1">
    <source>
        <dbReference type="EMBL" id="MBE9076549.1"/>
    </source>
</evidence>
<keyword evidence="2" id="KW-1185">Reference proteome</keyword>
<proteinExistence type="predicted"/>
<reference evidence="1" key="1">
    <citation type="submission" date="2020-10" db="EMBL/GenBank/DDBJ databases">
        <authorList>
            <person name="Castelo-Branco R."/>
            <person name="Eusebio N."/>
            <person name="Adriana R."/>
            <person name="Vieira A."/>
            <person name="Brugerolle De Fraissinette N."/>
            <person name="Rezende De Castro R."/>
            <person name="Schneider M.P."/>
            <person name="Vasconcelos V."/>
            <person name="Leao P.N."/>
        </authorList>
    </citation>
    <scope>NUCLEOTIDE SEQUENCE</scope>
    <source>
        <strain evidence="1">LEGE 07310</strain>
    </source>
</reference>
<dbReference type="EMBL" id="JADEXG010000007">
    <property type="protein sequence ID" value="MBE9076549.1"/>
    <property type="molecule type" value="Genomic_DNA"/>
</dbReference>
<sequence>MQYLYCFANASLTLRIIDYVSKVVASRHHTLTVIYLVDRWVVQIDLQQALPPAQAADFNAVLDENGVPYQPTHLVGQALGGLEAGLTPTEVMNRYQVVVISHGAPSPEDLRCFRQRFVQGLGYCPINLV</sequence>
<comment type="caution">
    <text evidence="1">The sequence shown here is derived from an EMBL/GenBank/DDBJ whole genome shotgun (WGS) entry which is preliminary data.</text>
</comment>
<name>A0A8J7DQH0_9CYAN</name>
<dbReference type="AlphaFoldDB" id="A0A8J7DQH0"/>
<dbReference type="Proteomes" id="UP000636505">
    <property type="component" value="Unassembled WGS sequence"/>
</dbReference>
<accession>A0A8J7DQH0</accession>